<dbReference type="GO" id="GO:0046406">
    <property type="term" value="F:magnesium protoporphyrin IX methyltransferase activity"/>
    <property type="evidence" value="ECO:0007669"/>
    <property type="project" value="UniProtKB-UniRule"/>
</dbReference>
<dbReference type="OrthoDB" id="9765084at2"/>
<feature type="domain" description="Magnesium-protoporphyrin IX methyltransferase C-terminal" evidence="5">
    <location>
        <begin position="131"/>
        <end position="231"/>
    </location>
</feature>
<dbReference type="InterPro" id="IPR010251">
    <property type="entry name" value="Mg_prot_MeTrfase"/>
</dbReference>
<dbReference type="Proteomes" id="UP000217076">
    <property type="component" value="Unassembled WGS sequence"/>
</dbReference>
<organism evidence="6 7">
    <name type="scientific">Roseospirillum parvum</name>
    <dbReference type="NCBI Taxonomy" id="83401"/>
    <lineage>
        <taxon>Bacteria</taxon>
        <taxon>Pseudomonadati</taxon>
        <taxon>Pseudomonadota</taxon>
        <taxon>Alphaproteobacteria</taxon>
        <taxon>Rhodospirillales</taxon>
        <taxon>Rhodospirillaceae</taxon>
        <taxon>Roseospirillum</taxon>
    </lineage>
</organism>
<dbReference type="GO" id="GO:0015995">
    <property type="term" value="P:chlorophyll biosynthetic process"/>
    <property type="evidence" value="ECO:0007669"/>
    <property type="project" value="UniProtKB-UniRule"/>
</dbReference>
<dbReference type="Gene3D" id="3.40.50.150">
    <property type="entry name" value="Vaccinia Virus protein VP39"/>
    <property type="match status" value="1"/>
</dbReference>
<evidence type="ECO:0000313" key="6">
    <source>
        <dbReference type="EMBL" id="SDG69569.1"/>
    </source>
</evidence>
<evidence type="ECO:0000256" key="2">
    <source>
        <dbReference type="ARBA" id="ARBA00022679"/>
    </source>
</evidence>
<sequence length="232" mass="25747">MPTPTFESRRREVTDYFNATAVEAWKKLTSDDKVSGIRETVRQGRQEMRDTLLDWLGEMKDQRLLDAGCGTGALAVEAARRGAKVVAVDVAGNLIDQARERTPEDVPAEAIDFRVGDYADPTLGTFDCVVAMDSLIHYRGEDIVTVLSGLARRTSRAMVFTFAPRTPLLATMHVVGKVFPRSDRSPAIEPIGEARLKEMLAADPVLGAWRIGRTRRITRGFYISQALELVRP</sequence>
<dbReference type="PANTHER" id="PTHR43464:SF19">
    <property type="entry name" value="UBIQUINONE BIOSYNTHESIS O-METHYLTRANSFERASE, MITOCHONDRIAL"/>
    <property type="match status" value="1"/>
</dbReference>
<keyword evidence="2 6" id="KW-0808">Transferase</keyword>
<reference evidence="7" key="1">
    <citation type="submission" date="2016-10" db="EMBL/GenBank/DDBJ databases">
        <authorList>
            <person name="Varghese N."/>
            <person name="Submissions S."/>
        </authorList>
    </citation>
    <scope>NUCLEOTIDE SEQUENCE [LARGE SCALE GENOMIC DNA]</scope>
    <source>
        <strain evidence="7">930I</strain>
    </source>
</reference>
<dbReference type="RefSeq" id="WP_092615661.1">
    <property type="nucleotide sequence ID" value="NZ_FNCV01000002.1"/>
</dbReference>
<dbReference type="STRING" id="83401.SAMN05421742_102146"/>
<keyword evidence="1 6" id="KW-0489">Methyltransferase</keyword>
<evidence type="ECO:0000256" key="1">
    <source>
        <dbReference type="ARBA" id="ARBA00022603"/>
    </source>
</evidence>
<dbReference type="AlphaFoldDB" id="A0A1G7WCR0"/>
<dbReference type="Pfam" id="PF03602">
    <property type="entry name" value="Cons_hypoth95"/>
    <property type="match status" value="1"/>
</dbReference>
<evidence type="ECO:0000313" key="7">
    <source>
        <dbReference type="Proteomes" id="UP000217076"/>
    </source>
</evidence>
<dbReference type="PROSITE" id="PS51556">
    <property type="entry name" value="SAM_MT_MG_PIX"/>
    <property type="match status" value="1"/>
</dbReference>
<evidence type="ECO:0000259" key="5">
    <source>
        <dbReference type="Pfam" id="PF07109"/>
    </source>
</evidence>
<dbReference type="CDD" id="cd02440">
    <property type="entry name" value="AdoMet_MTases"/>
    <property type="match status" value="1"/>
</dbReference>
<proteinExistence type="predicted"/>
<dbReference type="PANTHER" id="PTHR43464">
    <property type="entry name" value="METHYLTRANSFERASE"/>
    <property type="match status" value="1"/>
</dbReference>
<protein>
    <recommendedName>
        <fullName evidence="4">Magnesium protoporphyrin IX methyltransferase</fullName>
        <ecNumber evidence="4">2.1.1.11</ecNumber>
    </recommendedName>
</protein>
<dbReference type="Pfam" id="PF07109">
    <property type="entry name" value="Mg-por_mtran_C"/>
    <property type="match status" value="1"/>
</dbReference>
<keyword evidence="3" id="KW-0949">S-adenosyl-L-methionine</keyword>
<keyword evidence="7" id="KW-1185">Reference proteome</keyword>
<evidence type="ECO:0000256" key="4">
    <source>
        <dbReference type="NCBIfam" id="TIGR02021"/>
    </source>
</evidence>
<dbReference type="SUPFAM" id="SSF53335">
    <property type="entry name" value="S-adenosyl-L-methionine-dependent methyltransferases"/>
    <property type="match status" value="1"/>
</dbReference>
<dbReference type="GO" id="GO:0032259">
    <property type="term" value="P:methylation"/>
    <property type="evidence" value="ECO:0007669"/>
    <property type="project" value="UniProtKB-KW"/>
</dbReference>
<evidence type="ECO:0000256" key="3">
    <source>
        <dbReference type="ARBA" id="ARBA00022691"/>
    </source>
</evidence>
<gene>
    <name evidence="6" type="ORF">SAMN05421742_102146</name>
</gene>
<name>A0A1G7WCR0_9PROT</name>
<dbReference type="NCBIfam" id="TIGR02021">
    <property type="entry name" value="BchM-ChlM"/>
    <property type="match status" value="1"/>
</dbReference>
<dbReference type="EMBL" id="FNCV01000002">
    <property type="protein sequence ID" value="SDG69569.1"/>
    <property type="molecule type" value="Genomic_DNA"/>
</dbReference>
<dbReference type="InterPro" id="IPR029063">
    <property type="entry name" value="SAM-dependent_MTases_sf"/>
</dbReference>
<accession>A0A1G7WCR0</accession>
<dbReference type="InterPro" id="IPR010940">
    <property type="entry name" value="Mg_prot_MeTrfase_C"/>
</dbReference>
<dbReference type="EC" id="2.1.1.11" evidence="4"/>